<dbReference type="AlphaFoldDB" id="A0A1M6RAC0"/>
<protein>
    <submittedName>
        <fullName evidence="2">Uncharacterized protein</fullName>
    </submittedName>
</protein>
<accession>A0A1M6RAC0</accession>
<name>A0A1M6RAC0_REIAG</name>
<keyword evidence="3" id="KW-1185">Reference proteome</keyword>
<keyword evidence="1" id="KW-0472">Membrane</keyword>
<evidence type="ECO:0000313" key="2">
    <source>
        <dbReference type="EMBL" id="SHK29419.1"/>
    </source>
</evidence>
<dbReference type="Proteomes" id="UP000184474">
    <property type="component" value="Unassembled WGS sequence"/>
</dbReference>
<reference evidence="3" key="1">
    <citation type="submission" date="2016-11" db="EMBL/GenBank/DDBJ databases">
        <authorList>
            <person name="Varghese N."/>
            <person name="Submissions S."/>
        </authorList>
    </citation>
    <scope>NUCLEOTIDE SEQUENCE [LARGE SCALE GENOMIC DNA]</scope>
    <source>
        <strain evidence="3">DSM 26134</strain>
    </source>
</reference>
<keyword evidence="1" id="KW-0812">Transmembrane</keyword>
<organism evidence="2 3">
    <name type="scientific">Reichenbachiella agariperforans</name>
    <dbReference type="NCBI Taxonomy" id="156994"/>
    <lineage>
        <taxon>Bacteria</taxon>
        <taxon>Pseudomonadati</taxon>
        <taxon>Bacteroidota</taxon>
        <taxon>Cytophagia</taxon>
        <taxon>Cytophagales</taxon>
        <taxon>Reichenbachiellaceae</taxon>
        <taxon>Reichenbachiella</taxon>
    </lineage>
</organism>
<proteinExistence type="predicted"/>
<evidence type="ECO:0000256" key="1">
    <source>
        <dbReference type="SAM" id="Phobius"/>
    </source>
</evidence>
<feature type="transmembrane region" description="Helical" evidence="1">
    <location>
        <begin position="20"/>
        <end position="39"/>
    </location>
</feature>
<keyword evidence="1" id="KW-1133">Transmembrane helix</keyword>
<sequence>MQLYANDSHLLDRYPKPITMKKLIAAMILLLVIVQLGFLQSKIVAHTPEEVLSLLEYSSNKKEYSSHDAQSHTSCSTPPVNAASTVVRLQYLPIPNAPLSPK</sequence>
<dbReference type="EMBL" id="FRAA01000004">
    <property type="protein sequence ID" value="SHK29419.1"/>
    <property type="molecule type" value="Genomic_DNA"/>
</dbReference>
<gene>
    <name evidence="2" type="ORF">SAMN04488028_10495</name>
</gene>
<evidence type="ECO:0000313" key="3">
    <source>
        <dbReference type="Proteomes" id="UP000184474"/>
    </source>
</evidence>